<evidence type="ECO:0000313" key="2">
    <source>
        <dbReference type="EMBL" id="MCP3733165.1"/>
    </source>
</evidence>
<comment type="caution">
    <text evidence="2">The sequence shown here is derived from an EMBL/GenBank/DDBJ whole genome shotgun (WGS) entry which is preliminary data.</text>
</comment>
<keyword evidence="3" id="KW-1185">Reference proteome</keyword>
<reference evidence="2" key="1">
    <citation type="submission" date="2022-05" db="EMBL/GenBank/DDBJ databases">
        <title>Sphingomonas sp. strain MG17 Genome sequencing and assembly.</title>
        <authorList>
            <person name="Kim I."/>
        </authorList>
    </citation>
    <scope>NUCLEOTIDE SEQUENCE</scope>
    <source>
        <strain evidence="2">MG17</strain>
    </source>
</reference>
<dbReference type="EMBL" id="JAMLDX010000034">
    <property type="protein sequence ID" value="MCP3733165.1"/>
    <property type="molecule type" value="Genomic_DNA"/>
</dbReference>
<evidence type="ECO:0000256" key="1">
    <source>
        <dbReference type="SAM" id="Coils"/>
    </source>
</evidence>
<feature type="coiled-coil region" evidence="1">
    <location>
        <begin position="30"/>
        <end position="57"/>
    </location>
</feature>
<keyword evidence="1" id="KW-0175">Coiled coil</keyword>
<dbReference type="RefSeq" id="WP_254297319.1">
    <property type="nucleotide sequence ID" value="NZ_JAMLDX010000034.1"/>
</dbReference>
<sequence>MAEVGTPALDRIERALARIEAAAAKRAFDADALQRRHAALREKVEDAIDALDSLIERQDGAD</sequence>
<organism evidence="2 3">
    <name type="scientific">Sphingomonas tagetis</name>
    <dbReference type="NCBI Taxonomy" id="2949092"/>
    <lineage>
        <taxon>Bacteria</taxon>
        <taxon>Pseudomonadati</taxon>
        <taxon>Pseudomonadota</taxon>
        <taxon>Alphaproteobacteria</taxon>
        <taxon>Sphingomonadales</taxon>
        <taxon>Sphingomonadaceae</taxon>
        <taxon>Sphingomonas</taxon>
    </lineage>
</organism>
<gene>
    <name evidence="2" type="ORF">M9978_22430</name>
</gene>
<name>A0A9X2KNS9_9SPHN</name>
<protein>
    <submittedName>
        <fullName evidence="2">Uncharacterized protein</fullName>
    </submittedName>
</protein>
<evidence type="ECO:0000313" key="3">
    <source>
        <dbReference type="Proteomes" id="UP001139451"/>
    </source>
</evidence>
<proteinExistence type="predicted"/>
<dbReference type="Proteomes" id="UP001139451">
    <property type="component" value="Unassembled WGS sequence"/>
</dbReference>
<accession>A0A9X2KNS9</accession>
<dbReference type="AlphaFoldDB" id="A0A9X2KNS9"/>